<dbReference type="OrthoDB" id="4696at2157"/>
<evidence type="ECO:0000259" key="6">
    <source>
        <dbReference type="Pfam" id="PF00185"/>
    </source>
</evidence>
<feature type="binding site" evidence="5">
    <location>
        <begin position="224"/>
        <end position="225"/>
    </location>
    <ligand>
        <name>L-ornithine</name>
        <dbReference type="ChEBI" id="CHEBI:46911"/>
    </ligand>
</feature>
<dbReference type="GO" id="GO:0019240">
    <property type="term" value="P:citrulline biosynthetic process"/>
    <property type="evidence" value="ECO:0007669"/>
    <property type="project" value="TreeGrafter"/>
</dbReference>
<name>A0A0Q0VK52_9ARCH</name>
<dbReference type="NCBIfam" id="TIGR00658">
    <property type="entry name" value="orni_carb_tr"/>
    <property type="match status" value="1"/>
</dbReference>
<dbReference type="InterPro" id="IPR036901">
    <property type="entry name" value="Asp/Orn_carbamoylTrfase_sf"/>
</dbReference>
<comment type="caution">
    <text evidence="9">The sequence shown here is derived from an EMBL/GenBank/DDBJ whole genome shotgun (WGS) entry which is preliminary data.</text>
</comment>
<keyword evidence="3 5" id="KW-0808">Transferase</keyword>
<comment type="subcellular location">
    <subcellularLocation>
        <location evidence="5">Cytoplasm</location>
    </subcellularLocation>
</comment>
<evidence type="ECO:0000256" key="3">
    <source>
        <dbReference type="ARBA" id="ARBA00022679"/>
    </source>
</evidence>
<dbReference type="PATRIC" id="fig|507754.4.peg.340"/>
<organism evidence="9 10">
    <name type="scientific">Acidiplasma aeolicum</name>
    <dbReference type="NCBI Taxonomy" id="507754"/>
    <lineage>
        <taxon>Archaea</taxon>
        <taxon>Methanobacteriati</taxon>
        <taxon>Thermoplasmatota</taxon>
        <taxon>Thermoplasmata</taxon>
        <taxon>Thermoplasmatales</taxon>
        <taxon>Ferroplasmaceae</taxon>
        <taxon>Acidiplasma</taxon>
    </lineage>
</organism>
<feature type="binding site" evidence="5">
    <location>
        <position position="220"/>
    </location>
    <ligand>
        <name>L-ornithine</name>
        <dbReference type="ChEBI" id="CHEBI:46911"/>
    </ligand>
</feature>
<evidence type="ECO:0000313" key="8">
    <source>
        <dbReference type="EMBL" id="KPV46909.1"/>
    </source>
</evidence>
<dbReference type="GO" id="GO:0004585">
    <property type="term" value="F:ornithine carbamoyltransferase activity"/>
    <property type="evidence" value="ECO:0007669"/>
    <property type="project" value="UniProtKB-UniRule"/>
</dbReference>
<evidence type="ECO:0000313" key="10">
    <source>
        <dbReference type="Proteomes" id="UP000050320"/>
    </source>
</evidence>
<comment type="similarity">
    <text evidence="1 5">Belongs to the aspartate/ornithine carbamoyltransferase superfamily. OTCase family.</text>
</comment>
<evidence type="ECO:0000256" key="4">
    <source>
        <dbReference type="ARBA" id="ARBA00048772"/>
    </source>
</evidence>
<dbReference type="Gene3D" id="3.40.50.1370">
    <property type="entry name" value="Aspartate/ornithine carbamoyltransferase"/>
    <property type="match status" value="2"/>
</dbReference>
<keyword evidence="5" id="KW-0963">Cytoplasm</keyword>
<dbReference type="PRINTS" id="PR00102">
    <property type="entry name" value="OTCASE"/>
</dbReference>
<evidence type="ECO:0000313" key="9">
    <source>
        <dbReference type="EMBL" id="KQB33861.1"/>
    </source>
</evidence>
<dbReference type="FunFam" id="3.40.50.1370:FF:000008">
    <property type="entry name" value="Ornithine carbamoyltransferase"/>
    <property type="match status" value="1"/>
</dbReference>
<dbReference type="InterPro" id="IPR024904">
    <property type="entry name" value="OTCase_ArgI"/>
</dbReference>
<reference evidence="9 10" key="2">
    <citation type="submission" date="2015-09" db="EMBL/GenBank/DDBJ databases">
        <title>Heavy metals and arsenic resistance mechanisms in polyextremophilic archaea of the family Ferroplasmaceae.</title>
        <authorList>
            <person name="Bulaev A.G."/>
            <person name="Kanygina A.V."/>
        </authorList>
    </citation>
    <scope>NUCLEOTIDE SEQUENCE [LARGE SCALE GENOMIC DNA]</scope>
    <source>
        <strain evidence="9 10">VT</strain>
    </source>
</reference>
<dbReference type="PANTHER" id="PTHR45753:SF3">
    <property type="entry name" value="ORNITHINE TRANSCARBAMYLASE, MITOCHONDRIAL"/>
    <property type="match status" value="1"/>
</dbReference>
<dbReference type="HAMAP" id="MF_01109">
    <property type="entry name" value="OTCase"/>
    <property type="match status" value="1"/>
</dbReference>
<keyword evidence="10" id="KW-1185">Reference proteome</keyword>
<evidence type="ECO:0000256" key="1">
    <source>
        <dbReference type="ARBA" id="ARBA00007805"/>
    </source>
</evidence>
<dbReference type="GO" id="GO:0016597">
    <property type="term" value="F:amino acid binding"/>
    <property type="evidence" value="ECO:0007669"/>
    <property type="project" value="InterPro"/>
</dbReference>
<proteinExistence type="inferred from homology"/>
<dbReference type="GO" id="GO:0042450">
    <property type="term" value="P:L-arginine biosynthetic process via ornithine"/>
    <property type="evidence" value="ECO:0007669"/>
    <property type="project" value="UniProtKB-UniRule"/>
</dbReference>
<feature type="binding site" evidence="5">
    <location>
        <begin position="260"/>
        <end position="261"/>
    </location>
    <ligand>
        <name>carbamoyl phosphate</name>
        <dbReference type="ChEBI" id="CHEBI:58228"/>
    </ligand>
</feature>
<dbReference type="Pfam" id="PF02729">
    <property type="entry name" value="OTCace_N"/>
    <property type="match status" value="1"/>
</dbReference>
<accession>A0A0Q0VK52</accession>
<feature type="binding site" evidence="5">
    <location>
        <position position="98"/>
    </location>
    <ligand>
        <name>carbamoyl phosphate</name>
        <dbReference type="ChEBI" id="CHEBI:58228"/>
    </ligand>
</feature>
<feature type="binding site" evidence="5">
    <location>
        <begin position="125"/>
        <end position="128"/>
    </location>
    <ligand>
        <name>carbamoyl phosphate</name>
        <dbReference type="ChEBI" id="CHEBI:58228"/>
    </ligand>
</feature>
<gene>
    <name evidence="9" type="ORF">AOG54_06380</name>
    <name evidence="8" type="ORF">SE19_03400</name>
</gene>
<dbReference type="RefSeq" id="WP_054964043.1">
    <property type="nucleotide sequence ID" value="NZ_LJCQ01000164.1"/>
</dbReference>
<feature type="binding site" evidence="5">
    <location>
        <position position="288"/>
    </location>
    <ligand>
        <name>carbamoyl phosphate</name>
        <dbReference type="ChEBI" id="CHEBI:58228"/>
    </ligand>
</feature>
<dbReference type="SUPFAM" id="SSF53671">
    <property type="entry name" value="Aspartate/ornithine carbamoyltransferase"/>
    <property type="match status" value="1"/>
</dbReference>
<dbReference type="Pfam" id="PF00185">
    <property type="entry name" value="OTCace"/>
    <property type="match status" value="1"/>
</dbReference>
<dbReference type="EMBL" id="LJCQ01000164">
    <property type="protein sequence ID" value="KPV46909.1"/>
    <property type="molecule type" value="Genomic_DNA"/>
</dbReference>
<dbReference type="PROSITE" id="PS00097">
    <property type="entry name" value="CARBAMOYLTRANSFERASE"/>
    <property type="match status" value="1"/>
</dbReference>
<evidence type="ECO:0000256" key="5">
    <source>
        <dbReference type="HAMAP-Rule" id="MF_01109"/>
    </source>
</evidence>
<dbReference type="PANTHER" id="PTHR45753">
    <property type="entry name" value="ORNITHINE CARBAMOYLTRANSFERASE, MITOCHONDRIAL"/>
    <property type="match status" value="1"/>
</dbReference>
<dbReference type="EC" id="2.1.3.3" evidence="2 5"/>
<feature type="binding site" evidence="5">
    <location>
        <begin position="47"/>
        <end position="50"/>
    </location>
    <ligand>
        <name>carbamoyl phosphate</name>
        <dbReference type="ChEBI" id="CHEBI:58228"/>
    </ligand>
</feature>
<dbReference type="PRINTS" id="PR00100">
    <property type="entry name" value="AOTCASE"/>
</dbReference>
<evidence type="ECO:0000256" key="2">
    <source>
        <dbReference type="ARBA" id="ARBA00013007"/>
    </source>
</evidence>
<feature type="domain" description="Aspartate/ornithine carbamoyltransferase Asp/Orn-binding" evidence="6">
    <location>
        <begin position="145"/>
        <end position="297"/>
    </location>
</feature>
<dbReference type="InterPro" id="IPR006130">
    <property type="entry name" value="Asp/Orn_carbamoylTrfase"/>
</dbReference>
<protein>
    <recommendedName>
        <fullName evidence="2 5">Ornithine carbamoyltransferase</fullName>
        <shortName evidence="5">OTCase</shortName>
        <ecNumber evidence="2 5">2.1.3.3</ecNumber>
    </recommendedName>
</protein>
<sequence>MKRDILSVMDMKDDLEDIILLSIKLKRDRSIKFSEKKILGMIFEKPSTRTRISLESAMVQLNGTAIYLSPKEMHLGDGETIEDTARVMSRFLDIISYRAYSHDMVLELARYSRVPVLNALDNLEHPMQIVADFMTVYEKKSKLSGLKLAYIGDGNNMANSLLLGASILGMDISIACPENHEPDKEIIRSAREMALKTGSRIEIVREPRTAIDSADIVYTDVWVSMGEESERAEREKLFRPYQVNSELTDFADKNFIFMHCLPAHRGLEVTDDVIDGIHSVVFDEAENRLYSEKGIIYKVLS</sequence>
<evidence type="ECO:0000259" key="7">
    <source>
        <dbReference type="Pfam" id="PF02729"/>
    </source>
</evidence>
<dbReference type="AlphaFoldDB" id="A0A0Q0VK52"/>
<dbReference type="Proteomes" id="UP000050515">
    <property type="component" value="Unassembled WGS sequence"/>
</dbReference>
<feature type="binding site" evidence="5">
    <location>
        <position position="156"/>
    </location>
    <ligand>
        <name>L-ornithine</name>
        <dbReference type="ChEBI" id="CHEBI:46911"/>
    </ligand>
</feature>
<evidence type="ECO:0000313" key="11">
    <source>
        <dbReference type="Proteomes" id="UP000050515"/>
    </source>
</evidence>
<dbReference type="InterPro" id="IPR006132">
    <property type="entry name" value="Asp/Orn_carbamoyltranf_P-bd"/>
</dbReference>
<reference evidence="8 11" key="1">
    <citation type="submission" date="2015-09" db="EMBL/GenBank/DDBJ databases">
        <title>Draft genome sequence of Acidiplasma aeolicum DSM 18409.</title>
        <authorList>
            <person name="Hemp J."/>
        </authorList>
    </citation>
    <scope>NUCLEOTIDE SEQUENCE [LARGE SCALE GENOMIC DNA]</scope>
    <source>
        <strain evidence="8 11">V</strain>
    </source>
</reference>
<dbReference type="Proteomes" id="UP000050320">
    <property type="component" value="Unassembled WGS sequence"/>
</dbReference>
<feature type="domain" description="Aspartate/ornithine carbamoyltransferase carbamoyl-P binding" evidence="7">
    <location>
        <begin position="3"/>
        <end position="138"/>
    </location>
</feature>
<comment type="catalytic activity">
    <reaction evidence="4 5">
        <text>carbamoyl phosphate + L-ornithine = L-citrulline + phosphate + H(+)</text>
        <dbReference type="Rhea" id="RHEA:19513"/>
        <dbReference type="ChEBI" id="CHEBI:15378"/>
        <dbReference type="ChEBI" id="CHEBI:43474"/>
        <dbReference type="ChEBI" id="CHEBI:46911"/>
        <dbReference type="ChEBI" id="CHEBI:57743"/>
        <dbReference type="ChEBI" id="CHEBI:58228"/>
        <dbReference type="EC" id="2.1.3.3"/>
    </reaction>
</comment>
<dbReference type="NCBIfam" id="NF001986">
    <property type="entry name" value="PRK00779.1"/>
    <property type="match status" value="1"/>
</dbReference>
<comment type="caution">
    <text evidence="5">Lacks conserved residue(s) required for the propagation of feature annotation.</text>
</comment>
<dbReference type="InterPro" id="IPR006131">
    <property type="entry name" value="Asp_carbamoyltransf_Asp/Orn-bd"/>
</dbReference>
<dbReference type="GO" id="GO:0005737">
    <property type="term" value="C:cytoplasm"/>
    <property type="evidence" value="ECO:0007669"/>
    <property type="project" value="UniProtKB-SubCell"/>
</dbReference>
<dbReference type="EMBL" id="LKBG01000273">
    <property type="protein sequence ID" value="KQB33861.1"/>
    <property type="molecule type" value="Genomic_DNA"/>
</dbReference>
<dbReference type="InterPro" id="IPR002292">
    <property type="entry name" value="Orn/put_carbamltrans"/>
</dbReference>